<evidence type="ECO:0000313" key="3">
    <source>
        <dbReference type="Proteomes" id="UP000053259"/>
    </source>
</evidence>
<dbReference type="PANTHER" id="PTHR43591:SF110">
    <property type="entry name" value="RHODANESE DOMAIN-CONTAINING PROTEIN"/>
    <property type="match status" value="1"/>
</dbReference>
<sequence>MTDEHHNSVSEPQGEWLKKMADTGNSFLEKAYALSSPSEARDLYDRWANSYDRDLDELDYAFPANAASALVNAMGTDDISDLRILDAGCGTGLVGAILASEYNATNVDGLDISPGMLAIAQRTHAYKVLTEADLTKRIARQDGEYDAVICVGTLTKGHVGPAVLDEFVRVVRKGGIVDATVLATIWESGGFKAKVDELKASGRAEVLGDGAVGLRKGETTGGILLLLKKL</sequence>
<organism evidence="2 3">
    <name type="scientific">Verruconis gallopava</name>
    <dbReference type="NCBI Taxonomy" id="253628"/>
    <lineage>
        <taxon>Eukaryota</taxon>
        <taxon>Fungi</taxon>
        <taxon>Dikarya</taxon>
        <taxon>Ascomycota</taxon>
        <taxon>Pezizomycotina</taxon>
        <taxon>Dothideomycetes</taxon>
        <taxon>Pleosporomycetidae</taxon>
        <taxon>Venturiales</taxon>
        <taxon>Sympoventuriaceae</taxon>
        <taxon>Verruconis</taxon>
    </lineage>
</organism>
<dbReference type="InParanoid" id="A0A0D1XJ54"/>
<dbReference type="Proteomes" id="UP000053259">
    <property type="component" value="Unassembled WGS sequence"/>
</dbReference>
<dbReference type="Gene3D" id="3.40.50.150">
    <property type="entry name" value="Vaccinia Virus protein VP39"/>
    <property type="match status" value="1"/>
</dbReference>
<dbReference type="EMBL" id="KN847550">
    <property type="protein sequence ID" value="KIW02326.1"/>
    <property type="molecule type" value="Genomic_DNA"/>
</dbReference>
<accession>A0A0D1XJ54</accession>
<dbReference type="VEuPathDB" id="FungiDB:PV09_06471"/>
<proteinExistence type="predicted"/>
<feature type="domain" description="Methyltransferase" evidence="1">
    <location>
        <begin position="84"/>
        <end position="175"/>
    </location>
</feature>
<dbReference type="AlphaFoldDB" id="A0A0D1XJ54"/>
<dbReference type="RefSeq" id="XP_016212195.1">
    <property type="nucleotide sequence ID" value="XM_016360113.1"/>
</dbReference>
<dbReference type="PANTHER" id="PTHR43591">
    <property type="entry name" value="METHYLTRANSFERASE"/>
    <property type="match status" value="1"/>
</dbReference>
<dbReference type="STRING" id="253628.A0A0D1XJ54"/>
<gene>
    <name evidence="2" type="ORF">PV09_06471</name>
</gene>
<evidence type="ECO:0000259" key="1">
    <source>
        <dbReference type="Pfam" id="PF13649"/>
    </source>
</evidence>
<dbReference type="HOGENOM" id="CLU_090201_3_1_1"/>
<reference evidence="2 3" key="1">
    <citation type="submission" date="2015-01" db="EMBL/GenBank/DDBJ databases">
        <title>The Genome Sequence of Ochroconis gallopava CBS43764.</title>
        <authorList>
            <consortium name="The Broad Institute Genomics Platform"/>
            <person name="Cuomo C."/>
            <person name="de Hoog S."/>
            <person name="Gorbushina A."/>
            <person name="Stielow B."/>
            <person name="Teixiera M."/>
            <person name="Abouelleil A."/>
            <person name="Chapman S.B."/>
            <person name="Priest M."/>
            <person name="Young S.K."/>
            <person name="Wortman J."/>
            <person name="Nusbaum C."/>
            <person name="Birren B."/>
        </authorList>
    </citation>
    <scope>NUCLEOTIDE SEQUENCE [LARGE SCALE GENOMIC DNA]</scope>
    <source>
        <strain evidence="2 3">CBS 43764</strain>
    </source>
</reference>
<name>A0A0D1XJ54_9PEZI</name>
<dbReference type="InterPro" id="IPR041698">
    <property type="entry name" value="Methyltransf_25"/>
</dbReference>
<dbReference type="OrthoDB" id="66144at2759"/>
<keyword evidence="3" id="KW-1185">Reference proteome</keyword>
<dbReference type="SUPFAM" id="SSF53335">
    <property type="entry name" value="S-adenosyl-L-methionine-dependent methyltransferases"/>
    <property type="match status" value="1"/>
</dbReference>
<evidence type="ECO:0000313" key="2">
    <source>
        <dbReference type="EMBL" id="KIW02326.1"/>
    </source>
</evidence>
<dbReference type="Pfam" id="PF13649">
    <property type="entry name" value="Methyltransf_25"/>
    <property type="match status" value="1"/>
</dbReference>
<protein>
    <recommendedName>
        <fullName evidence="1">Methyltransferase domain-containing protein</fullName>
    </recommendedName>
</protein>
<dbReference type="GeneID" id="27314444"/>
<dbReference type="InterPro" id="IPR029063">
    <property type="entry name" value="SAM-dependent_MTases_sf"/>
</dbReference>
<dbReference type="CDD" id="cd02440">
    <property type="entry name" value="AdoMet_MTases"/>
    <property type="match status" value="1"/>
</dbReference>